<accession>A0A1X6MJC5</accession>
<dbReference type="GO" id="GO:0004519">
    <property type="term" value="F:endonuclease activity"/>
    <property type="evidence" value="ECO:0007669"/>
    <property type="project" value="InterPro"/>
</dbReference>
<dbReference type="PANTHER" id="PTHR36181:SF2">
    <property type="entry name" value="INTRON-ENCODED ENDONUCLEASE AI3-RELATED"/>
    <property type="match status" value="1"/>
</dbReference>
<gene>
    <name evidence="3" type="ORF">POSPLADRAFT_1160892</name>
</gene>
<reference evidence="3 4" key="1">
    <citation type="submission" date="2017-04" db="EMBL/GenBank/DDBJ databases">
        <title>Genome Sequence of the Model Brown-Rot Fungus Postia placenta SB12.</title>
        <authorList>
            <consortium name="DOE Joint Genome Institute"/>
            <person name="Gaskell J."/>
            <person name="Kersten P."/>
            <person name="Larrondo L.F."/>
            <person name="Canessa P."/>
            <person name="Martinez D."/>
            <person name="Hibbett D."/>
            <person name="Schmoll M."/>
            <person name="Kubicek C.P."/>
            <person name="Martinez A.T."/>
            <person name="Yadav J."/>
            <person name="Master E."/>
            <person name="Magnuson J.K."/>
            <person name="James T."/>
            <person name="Yaver D."/>
            <person name="Berka R."/>
            <person name="Labutti K."/>
            <person name="Lipzen A."/>
            <person name="Aerts A."/>
            <person name="Barry K."/>
            <person name="Henrissat B."/>
            <person name="Blanchette R."/>
            <person name="Grigoriev I."/>
            <person name="Cullen D."/>
        </authorList>
    </citation>
    <scope>NUCLEOTIDE SEQUENCE [LARGE SCALE GENOMIC DNA]</scope>
    <source>
        <strain evidence="3 4">MAD-698-R-SB12</strain>
    </source>
</reference>
<dbReference type="AlphaFoldDB" id="A0A1X6MJC5"/>
<sequence>MDIALHDKTLTVCSIGLLSVQDHLQPFWVGLMDGDGSIQVNHWRKKNLQYRLIIKLSNLESNVQMLMFIKDQFKGYVRFTNNGKFVIWVLDNKKDILNAIKTFDKYPPLTSRLICSLIFLKTCVSHNDVETYLNSRNLKYSNQNDIVQENLSKSIPLYFNSWLSGFIEAEGCFSIRQNKYSSFSIAQNNDIYILNFIKKHFDISNIIRKPYKNKDFYSLEVYKKDVLNKIIQHCEMYPLLGAKKDSLLKFKQTV</sequence>
<dbReference type="GeneID" id="36332562"/>
<feature type="domain" description="Homing endonuclease LAGLIDADG" evidence="2">
    <location>
        <begin position="28"/>
        <end position="121"/>
    </location>
</feature>
<evidence type="ECO:0000313" key="3">
    <source>
        <dbReference type="EMBL" id="OSX56143.1"/>
    </source>
</evidence>
<dbReference type="EMBL" id="KZ110617">
    <property type="protein sequence ID" value="OSX56143.1"/>
    <property type="molecule type" value="Genomic_DNA"/>
</dbReference>
<dbReference type="InterPro" id="IPR004860">
    <property type="entry name" value="LAGLIDADG_dom"/>
</dbReference>
<dbReference type="Pfam" id="PF00961">
    <property type="entry name" value="LAGLIDADG_1"/>
    <property type="match status" value="2"/>
</dbReference>
<dbReference type="InterPro" id="IPR051289">
    <property type="entry name" value="LAGLIDADG_Endonuclease"/>
</dbReference>
<evidence type="ECO:0000256" key="1">
    <source>
        <dbReference type="ARBA" id="ARBA00002670"/>
    </source>
</evidence>
<comment type="function">
    <text evidence="1">Mitochondrial DNA endonuclease involved in intron homing.</text>
</comment>
<dbReference type="Gene3D" id="3.10.28.10">
    <property type="entry name" value="Homing endonucleases"/>
    <property type="match status" value="2"/>
</dbReference>
<dbReference type="SUPFAM" id="SSF55608">
    <property type="entry name" value="Homing endonucleases"/>
    <property type="match status" value="2"/>
</dbReference>
<dbReference type="OrthoDB" id="2307725at2759"/>
<dbReference type="InterPro" id="IPR027434">
    <property type="entry name" value="Homing_endonucl"/>
</dbReference>
<dbReference type="PANTHER" id="PTHR36181">
    <property type="entry name" value="INTRON-ENCODED ENDONUCLEASE AI3-RELATED"/>
    <property type="match status" value="1"/>
</dbReference>
<keyword evidence="4" id="KW-1185">Reference proteome</keyword>
<evidence type="ECO:0000259" key="2">
    <source>
        <dbReference type="Pfam" id="PF00961"/>
    </source>
</evidence>
<organism evidence="3 4">
    <name type="scientific">Postia placenta MAD-698-R-SB12</name>
    <dbReference type="NCBI Taxonomy" id="670580"/>
    <lineage>
        <taxon>Eukaryota</taxon>
        <taxon>Fungi</taxon>
        <taxon>Dikarya</taxon>
        <taxon>Basidiomycota</taxon>
        <taxon>Agaricomycotina</taxon>
        <taxon>Agaricomycetes</taxon>
        <taxon>Polyporales</taxon>
        <taxon>Adustoporiaceae</taxon>
        <taxon>Rhodonia</taxon>
    </lineage>
</organism>
<name>A0A1X6MJC5_9APHY</name>
<dbReference type="Proteomes" id="UP000194127">
    <property type="component" value="Unassembled WGS sequence"/>
</dbReference>
<evidence type="ECO:0000313" key="4">
    <source>
        <dbReference type="Proteomes" id="UP000194127"/>
    </source>
</evidence>
<dbReference type="STRING" id="670580.A0A1X6MJC5"/>
<feature type="domain" description="Homing endonuclease LAGLIDADG" evidence="2">
    <location>
        <begin position="163"/>
        <end position="253"/>
    </location>
</feature>
<dbReference type="RefSeq" id="XP_024332937.1">
    <property type="nucleotide sequence ID" value="XM_024487613.1"/>
</dbReference>
<dbReference type="GO" id="GO:0005739">
    <property type="term" value="C:mitochondrion"/>
    <property type="evidence" value="ECO:0007669"/>
    <property type="project" value="UniProtKB-ARBA"/>
</dbReference>
<proteinExistence type="predicted"/>
<protein>
    <recommendedName>
        <fullName evidence="2">Homing endonuclease LAGLIDADG domain-containing protein</fullName>
    </recommendedName>
</protein>